<dbReference type="AlphaFoldDB" id="A0AAD7J749"/>
<sequence>MATTRKETGKARFAMLQQIQDRRRKRETDSLLKATVVDPQKGERHKGMDYVLGTPRKKKDHAAEYRDSPETLAMADVMLVEYYSRRRDHLADYRPVAGESESSEEEYDPNSTLPYIPRLKISKRRVNAFLLIHGTIARLEAKEKAAATAARLAARLAERARMKAAMSPVFAQIVDVGAARKSTQEVGPAVTSKWGASPFTALV</sequence>
<comment type="caution">
    <text evidence="2">The sequence shown here is derived from an EMBL/GenBank/DDBJ whole genome shotgun (WGS) entry which is preliminary data.</text>
</comment>
<organism evidence="2 3">
    <name type="scientific">Mycena maculata</name>
    <dbReference type="NCBI Taxonomy" id="230809"/>
    <lineage>
        <taxon>Eukaryota</taxon>
        <taxon>Fungi</taxon>
        <taxon>Dikarya</taxon>
        <taxon>Basidiomycota</taxon>
        <taxon>Agaricomycotina</taxon>
        <taxon>Agaricomycetes</taxon>
        <taxon>Agaricomycetidae</taxon>
        <taxon>Agaricales</taxon>
        <taxon>Marasmiineae</taxon>
        <taxon>Mycenaceae</taxon>
        <taxon>Mycena</taxon>
    </lineage>
</organism>
<keyword evidence="3" id="KW-1185">Reference proteome</keyword>
<protein>
    <submittedName>
        <fullName evidence="2">Uncharacterized protein</fullName>
    </submittedName>
</protein>
<proteinExistence type="predicted"/>
<gene>
    <name evidence="2" type="ORF">DFH07DRAFT_958298</name>
</gene>
<dbReference type="Proteomes" id="UP001215280">
    <property type="component" value="Unassembled WGS sequence"/>
</dbReference>
<accession>A0AAD7J749</accession>
<evidence type="ECO:0000313" key="3">
    <source>
        <dbReference type="Proteomes" id="UP001215280"/>
    </source>
</evidence>
<evidence type="ECO:0000313" key="2">
    <source>
        <dbReference type="EMBL" id="KAJ7758451.1"/>
    </source>
</evidence>
<reference evidence="2" key="1">
    <citation type="submission" date="2023-03" db="EMBL/GenBank/DDBJ databases">
        <title>Massive genome expansion in bonnet fungi (Mycena s.s.) driven by repeated elements and novel gene families across ecological guilds.</title>
        <authorList>
            <consortium name="Lawrence Berkeley National Laboratory"/>
            <person name="Harder C.B."/>
            <person name="Miyauchi S."/>
            <person name="Viragh M."/>
            <person name="Kuo A."/>
            <person name="Thoen E."/>
            <person name="Andreopoulos B."/>
            <person name="Lu D."/>
            <person name="Skrede I."/>
            <person name="Drula E."/>
            <person name="Henrissat B."/>
            <person name="Morin E."/>
            <person name="Kohler A."/>
            <person name="Barry K."/>
            <person name="LaButti K."/>
            <person name="Morin E."/>
            <person name="Salamov A."/>
            <person name="Lipzen A."/>
            <person name="Mereny Z."/>
            <person name="Hegedus B."/>
            <person name="Baldrian P."/>
            <person name="Stursova M."/>
            <person name="Weitz H."/>
            <person name="Taylor A."/>
            <person name="Grigoriev I.V."/>
            <person name="Nagy L.G."/>
            <person name="Martin F."/>
            <person name="Kauserud H."/>
        </authorList>
    </citation>
    <scope>NUCLEOTIDE SEQUENCE</scope>
    <source>
        <strain evidence="2">CBHHK188m</strain>
    </source>
</reference>
<feature type="region of interest" description="Disordered" evidence="1">
    <location>
        <begin position="36"/>
        <end position="63"/>
    </location>
</feature>
<name>A0AAD7J749_9AGAR</name>
<evidence type="ECO:0000256" key="1">
    <source>
        <dbReference type="SAM" id="MobiDB-lite"/>
    </source>
</evidence>
<dbReference type="EMBL" id="JARJLG010000055">
    <property type="protein sequence ID" value="KAJ7758451.1"/>
    <property type="molecule type" value="Genomic_DNA"/>
</dbReference>